<keyword evidence="4 8" id="KW-0812">Transmembrane</keyword>
<feature type="transmembrane region" description="Helical" evidence="8">
    <location>
        <begin position="184"/>
        <end position="217"/>
    </location>
</feature>
<keyword evidence="5 8" id="KW-1133">Transmembrane helix</keyword>
<organism evidence="9 10">
    <name type="scientific">Trinickia fusca</name>
    <dbReference type="NCBI Taxonomy" id="2419777"/>
    <lineage>
        <taxon>Bacteria</taxon>
        <taxon>Pseudomonadati</taxon>
        <taxon>Pseudomonadota</taxon>
        <taxon>Betaproteobacteria</taxon>
        <taxon>Burkholderiales</taxon>
        <taxon>Burkholderiaceae</taxon>
        <taxon>Trinickia</taxon>
    </lineage>
</organism>
<feature type="transmembrane region" description="Helical" evidence="8">
    <location>
        <begin position="144"/>
        <end position="172"/>
    </location>
</feature>
<keyword evidence="6 8" id="KW-0472">Membrane</keyword>
<evidence type="ECO:0000256" key="6">
    <source>
        <dbReference type="ARBA" id="ARBA00023136"/>
    </source>
</evidence>
<proteinExistence type="inferred from homology"/>
<comment type="similarity">
    <text evidence="7">Belongs to the glycosyltransferase 87 family.</text>
</comment>
<evidence type="ECO:0000256" key="1">
    <source>
        <dbReference type="ARBA" id="ARBA00004651"/>
    </source>
</evidence>
<feature type="transmembrane region" description="Helical" evidence="8">
    <location>
        <begin position="345"/>
        <end position="363"/>
    </location>
</feature>
<comment type="subcellular location">
    <subcellularLocation>
        <location evidence="1">Cell membrane</location>
        <topology evidence="1">Multi-pass membrane protein</topology>
    </subcellularLocation>
</comment>
<keyword evidence="10" id="KW-1185">Reference proteome</keyword>
<name>A0A494X0F9_9BURK</name>
<reference evidence="9 10" key="1">
    <citation type="submission" date="2018-10" db="EMBL/GenBank/DDBJ databases">
        <title>Paraburkholderia sp. 7MK8-2, isolated from soil.</title>
        <authorList>
            <person name="Gao Z.-H."/>
            <person name="Qiu L.-H."/>
        </authorList>
    </citation>
    <scope>NUCLEOTIDE SEQUENCE [LARGE SCALE GENOMIC DNA]</scope>
    <source>
        <strain evidence="9 10">7MK8-2</strain>
    </source>
</reference>
<dbReference type="Pfam" id="PF09594">
    <property type="entry name" value="GT87"/>
    <property type="match status" value="1"/>
</dbReference>
<protein>
    <submittedName>
        <fullName evidence="9">DUF2029 domain-containing protein</fullName>
    </submittedName>
</protein>
<evidence type="ECO:0000256" key="5">
    <source>
        <dbReference type="ARBA" id="ARBA00022989"/>
    </source>
</evidence>
<evidence type="ECO:0000313" key="9">
    <source>
        <dbReference type="EMBL" id="RKP43820.1"/>
    </source>
</evidence>
<dbReference type="InterPro" id="IPR018584">
    <property type="entry name" value="GT87"/>
</dbReference>
<dbReference type="Proteomes" id="UP000280434">
    <property type="component" value="Unassembled WGS sequence"/>
</dbReference>
<feature type="transmembrane region" description="Helical" evidence="8">
    <location>
        <begin position="258"/>
        <end position="282"/>
    </location>
</feature>
<dbReference type="AlphaFoldDB" id="A0A494X0F9"/>
<feature type="transmembrane region" description="Helical" evidence="8">
    <location>
        <begin position="223"/>
        <end position="246"/>
    </location>
</feature>
<dbReference type="GO" id="GO:0016758">
    <property type="term" value="F:hexosyltransferase activity"/>
    <property type="evidence" value="ECO:0007669"/>
    <property type="project" value="InterPro"/>
</dbReference>
<evidence type="ECO:0000313" key="10">
    <source>
        <dbReference type="Proteomes" id="UP000280434"/>
    </source>
</evidence>
<keyword evidence="2" id="KW-1003">Cell membrane</keyword>
<sequence>MHLLQRGPRGAQSRAHEHEWWVAVSEAGASLLSSRPARREAILPAASPTRRPHWLDSERLRLYPAVVLICYLVWVLIYLYKAVWHPHEYISPLAIDFLPFWSSSYLALHGHAADAYNLGVLGNVEQNALAHTVGLLPWLYPPTFLLFVYPLALLPWKIAAATFLGGTYALFVRAIRAIVPRREALLIAMAFPGAALVAVSGQNGLLTASLAALGLVLLRRRPVAAGICFGILCMKPHLAVLFPLALLCSRSWRALASLALTAMSMLAISVLVFGGGTLAAFLHNASMAAGYVESGRAALARVPTMFALAKLAHVPSALAYAAQGLSAILAAAAVCYAWGRETSHALRAATLVCASLMVCPYLFDYDLTWYGVLIAWYGKYALESGWKRGEREWLILLWLTPLAGILIVSHVKVQFMPLISAITLWMLVRRIAQQRREPVVLGRHSGE</sequence>
<evidence type="ECO:0000256" key="7">
    <source>
        <dbReference type="ARBA" id="ARBA00024033"/>
    </source>
</evidence>
<feature type="transmembrane region" description="Helical" evidence="8">
    <location>
        <begin position="317"/>
        <end position="338"/>
    </location>
</feature>
<evidence type="ECO:0000256" key="4">
    <source>
        <dbReference type="ARBA" id="ARBA00022692"/>
    </source>
</evidence>
<dbReference type="EMBL" id="RBZV01000016">
    <property type="protein sequence ID" value="RKP43820.1"/>
    <property type="molecule type" value="Genomic_DNA"/>
</dbReference>
<dbReference type="GO" id="GO:0005886">
    <property type="term" value="C:plasma membrane"/>
    <property type="evidence" value="ECO:0007669"/>
    <property type="project" value="UniProtKB-SubCell"/>
</dbReference>
<feature type="transmembrane region" description="Helical" evidence="8">
    <location>
        <begin position="60"/>
        <end position="80"/>
    </location>
</feature>
<feature type="transmembrane region" description="Helical" evidence="8">
    <location>
        <begin position="395"/>
        <end position="428"/>
    </location>
</feature>
<evidence type="ECO:0000256" key="3">
    <source>
        <dbReference type="ARBA" id="ARBA00022679"/>
    </source>
</evidence>
<gene>
    <name evidence="9" type="ORF">D7S89_24360</name>
</gene>
<dbReference type="OrthoDB" id="8962112at2"/>
<accession>A0A494X0F9</accession>
<keyword evidence="3" id="KW-0808">Transferase</keyword>
<evidence type="ECO:0000256" key="8">
    <source>
        <dbReference type="SAM" id="Phobius"/>
    </source>
</evidence>
<evidence type="ECO:0000256" key="2">
    <source>
        <dbReference type="ARBA" id="ARBA00022475"/>
    </source>
</evidence>
<comment type="caution">
    <text evidence="9">The sequence shown here is derived from an EMBL/GenBank/DDBJ whole genome shotgun (WGS) entry which is preliminary data.</text>
</comment>